<reference evidence="2 3" key="1">
    <citation type="submission" date="2020-08" db="EMBL/GenBank/DDBJ databases">
        <title>Genome public.</title>
        <authorList>
            <person name="Liu C."/>
            <person name="Sun Q."/>
        </authorList>
    </citation>
    <scope>NUCLEOTIDE SEQUENCE [LARGE SCALE GENOMIC DNA]</scope>
    <source>
        <strain evidence="2 3">BX3</strain>
    </source>
</reference>
<accession>A0ABR7MWX7</accession>
<keyword evidence="1" id="KW-0175">Coiled coil</keyword>
<gene>
    <name evidence="2" type="ORF">H8700_10640</name>
</gene>
<evidence type="ECO:0000313" key="3">
    <source>
        <dbReference type="Proteomes" id="UP000637513"/>
    </source>
</evidence>
<dbReference type="EMBL" id="JACRSW010000035">
    <property type="protein sequence ID" value="MBC8558159.1"/>
    <property type="molecule type" value="Genomic_DNA"/>
</dbReference>
<comment type="caution">
    <text evidence="2">The sequence shown here is derived from an EMBL/GenBank/DDBJ whole genome shotgun (WGS) entry which is preliminary data.</text>
</comment>
<evidence type="ECO:0000313" key="2">
    <source>
        <dbReference type="EMBL" id="MBC8558159.1"/>
    </source>
</evidence>
<dbReference type="RefSeq" id="WP_249305609.1">
    <property type="nucleotide sequence ID" value="NZ_JACRSW010000035.1"/>
</dbReference>
<name>A0ABR7MWX7_9FIRM</name>
<feature type="coiled-coil region" evidence="1">
    <location>
        <begin position="231"/>
        <end position="258"/>
    </location>
</feature>
<protein>
    <submittedName>
        <fullName evidence="2">Uncharacterized protein</fullName>
    </submittedName>
</protein>
<proteinExistence type="predicted"/>
<keyword evidence="3" id="KW-1185">Reference proteome</keyword>
<sequence>MANGKQNKKKTNLTWEDFETYLPDYGFDEKQMDFFKDTFEIITTNRDTDKVTCFANRCGIGKSTFIHTFMHCCIGDSFYGGWHRPQGLLVITDSIKRLEELSSTNKDRIEAEKYWGEIFKEWGIEYHYKEFEKSVIVLRSDEPFKEQLIKQHYKPIVLLSTQRYFMLGDNIREQLFSFTYNGETLKRDIVIFDESPQFSETVTIDSDNLSRIEAALYKGLSDEVKDKEFVIREYKAFKDRLLEQMDEKEKLLKDSNVTIYWKDTRYSSITLNDDLLFSVLQDNIESLTKQYNCIWKDMQCLKEIAKNGAIFNSVKKKYGNYERSFVLVVDNRNHFFLGQDKKFFVFDATADIDPRYDLDYVEIVTGEKYNKPLNMLITNVQISTSKNVMCKGNKRAITTSNTIIKYLKNKLKHGIGKQREILIVVYSDLLRRFQKEFDNVGYFGNLKGFNDFKDLYRMAHIGMNRFPNMAYFFIYCGCHMEIYRQLMDMSEEESLDFFSALSKNHNKEYESIITSVMLRCVLADFEQNIFRLAIRNYSNTENVHIWTFYNSNDSLYSELSSMIEERYKPYGTIFEYEDTPEELLIEKIRDRKPPEGKKMTNAQKIIEWCDKQESGKVFKLNELLQDTGMNNDSFKNTRKDNQTIKKLFDDMKTDKRGYYMIV</sequence>
<evidence type="ECO:0000256" key="1">
    <source>
        <dbReference type="SAM" id="Coils"/>
    </source>
</evidence>
<organism evidence="2 3">
    <name type="scientific">Jutongia hominis</name>
    <dbReference type="NCBI Taxonomy" id="2763664"/>
    <lineage>
        <taxon>Bacteria</taxon>
        <taxon>Bacillati</taxon>
        <taxon>Bacillota</taxon>
        <taxon>Clostridia</taxon>
        <taxon>Lachnospirales</taxon>
        <taxon>Lachnospiraceae</taxon>
        <taxon>Jutongia</taxon>
    </lineage>
</organism>
<dbReference type="Proteomes" id="UP000637513">
    <property type="component" value="Unassembled WGS sequence"/>
</dbReference>